<dbReference type="Gene3D" id="1.20.120.550">
    <property type="entry name" value="Membrane associated eicosanoid/glutathione metabolism-like domain"/>
    <property type="match status" value="1"/>
</dbReference>
<reference evidence="7" key="1">
    <citation type="submission" date="2015-09" db="EMBL/GenBank/DDBJ databases">
        <authorList>
            <person name="Rodrigo-Torres L."/>
            <person name="Arahal D.R."/>
        </authorList>
    </citation>
    <scope>NUCLEOTIDE SEQUENCE [LARGE SCALE GENOMIC DNA]</scope>
    <source>
        <strain evidence="7">CECT 4293</strain>
    </source>
</reference>
<keyword evidence="2 5" id="KW-0812">Transmembrane</keyword>
<name>A0A0P1E883_9RHOB</name>
<proteinExistence type="predicted"/>
<dbReference type="AlphaFoldDB" id="A0A0P1E883"/>
<accession>A0A0P1E883</accession>
<dbReference type="EMBL" id="CYPS01000046">
    <property type="protein sequence ID" value="CUH44418.1"/>
    <property type="molecule type" value="Genomic_DNA"/>
</dbReference>
<keyword evidence="7" id="KW-1185">Reference proteome</keyword>
<dbReference type="SUPFAM" id="SSF161084">
    <property type="entry name" value="MAPEG domain-like"/>
    <property type="match status" value="1"/>
</dbReference>
<evidence type="ECO:0000313" key="6">
    <source>
        <dbReference type="EMBL" id="CUH44418.1"/>
    </source>
</evidence>
<sequence>METFADYSHAIASLVVFTLIILALAPFSALAKQGKGLAPGATPEQDYSDKAYRLNRAYLNGTETLPAYVAVTVAAMLLGVSSFWVNLLASVALIARIVMLVIHMRGIGQPHSGIRSVSYVVGWACMVVMGFMTLVAAF</sequence>
<feature type="transmembrane region" description="Helical" evidence="5">
    <location>
        <begin position="67"/>
        <end position="95"/>
    </location>
</feature>
<evidence type="ECO:0000313" key="7">
    <source>
        <dbReference type="Proteomes" id="UP000050786"/>
    </source>
</evidence>
<gene>
    <name evidence="6" type="ORF">RUM4293_03319</name>
</gene>
<evidence type="ECO:0000256" key="5">
    <source>
        <dbReference type="SAM" id="Phobius"/>
    </source>
</evidence>
<dbReference type="Pfam" id="PF01124">
    <property type="entry name" value="MAPEG"/>
    <property type="match status" value="1"/>
</dbReference>
<feature type="transmembrane region" description="Helical" evidence="5">
    <location>
        <begin position="116"/>
        <end position="137"/>
    </location>
</feature>
<evidence type="ECO:0000256" key="3">
    <source>
        <dbReference type="ARBA" id="ARBA00022989"/>
    </source>
</evidence>
<dbReference type="GO" id="GO:0016020">
    <property type="term" value="C:membrane"/>
    <property type="evidence" value="ECO:0007669"/>
    <property type="project" value="UniProtKB-SubCell"/>
</dbReference>
<evidence type="ECO:0000256" key="2">
    <source>
        <dbReference type="ARBA" id="ARBA00022692"/>
    </source>
</evidence>
<dbReference type="InterPro" id="IPR023352">
    <property type="entry name" value="MAPEG-like_dom_sf"/>
</dbReference>
<organism evidence="6 7">
    <name type="scientific">Ruegeria atlantica</name>
    <dbReference type="NCBI Taxonomy" id="81569"/>
    <lineage>
        <taxon>Bacteria</taxon>
        <taxon>Pseudomonadati</taxon>
        <taxon>Pseudomonadota</taxon>
        <taxon>Alphaproteobacteria</taxon>
        <taxon>Rhodobacterales</taxon>
        <taxon>Roseobacteraceae</taxon>
        <taxon>Ruegeria</taxon>
    </lineage>
</organism>
<dbReference type="InterPro" id="IPR001129">
    <property type="entry name" value="Membr-assoc_MAPEG"/>
</dbReference>
<keyword evidence="4 5" id="KW-0472">Membrane</keyword>
<protein>
    <submittedName>
        <fullName evidence="6">MAPEG family protein</fullName>
    </submittedName>
</protein>
<comment type="subcellular location">
    <subcellularLocation>
        <location evidence="1">Membrane</location>
    </subcellularLocation>
</comment>
<keyword evidence="3 5" id="KW-1133">Transmembrane helix</keyword>
<dbReference type="RefSeq" id="WP_058274397.1">
    <property type="nucleotide sequence ID" value="NZ_CYPS01000046.1"/>
</dbReference>
<evidence type="ECO:0000256" key="4">
    <source>
        <dbReference type="ARBA" id="ARBA00023136"/>
    </source>
</evidence>
<evidence type="ECO:0000256" key="1">
    <source>
        <dbReference type="ARBA" id="ARBA00004370"/>
    </source>
</evidence>
<dbReference type="Proteomes" id="UP000050786">
    <property type="component" value="Unassembled WGS sequence"/>
</dbReference>